<reference evidence="1 2" key="1">
    <citation type="journal article" date="2016" name="Int. J. Syst. Evol. Microbiol.">
        <title>Acidipila dinghuensis sp. nov., an acidobacterium isolated from forest soil.</title>
        <authorList>
            <person name="Jiang Y.W."/>
            <person name="Wang J."/>
            <person name="Chen M.H."/>
            <person name="Lv Y.Y."/>
            <person name="Qiu L.H."/>
        </authorList>
    </citation>
    <scope>NUCLEOTIDE SEQUENCE [LARGE SCALE GENOMIC DNA]</scope>
    <source>
        <strain evidence="1 2">DHOF10</strain>
    </source>
</reference>
<comment type="caution">
    <text evidence="1">The sequence shown here is derived from an EMBL/GenBank/DDBJ whole genome shotgun (WGS) entry which is preliminary data.</text>
</comment>
<evidence type="ECO:0000313" key="2">
    <source>
        <dbReference type="Proteomes" id="UP000290253"/>
    </source>
</evidence>
<dbReference type="Gene3D" id="3.30.70.790">
    <property type="entry name" value="UreE, C-terminal domain"/>
    <property type="match status" value="1"/>
</dbReference>
<proteinExistence type="predicted"/>
<dbReference type="EMBL" id="SDMK01000001">
    <property type="protein sequence ID" value="RXS97197.1"/>
    <property type="molecule type" value="Genomic_DNA"/>
</dbReference>
<sequence>MQISAERLAARYAVMSDEELLILAGQYDLLTPEAQPILEEELQKRGQSLPNRIGATDVPQSRRLTTVRRFRDLSEAIVSRALLESAGITAFLRDENYVRLDWQLSNFIGGIRLEVSEEEAAEAIDILNQPVPDNFSYGIEEAFEQPRCPSCGSIEIEFRGASRTAALALLYVASLPAPPGPTSWRCNACGSLWREEKAPSEE</sequence>
<accession>A0A4Q1SIH2</accession>
<organism evidence="1 2">
    <name type="scientific">Silvibacterium dinghuense</name>
    <dbReference type="NCBI Taxonomy" id="1560006"/>
    <lineage>
        <taxon>Bacteria</taxon>
        <taxon>Pseudomonadati</taxon>
        <taxon>Acidobacteriota</taxon>
        <taxon>Terriglobia</taxon>
        <taxon>Terriglobales</taxon>
        <taxon>Acidobacteriaceae</taxon>
        <taxon>Silvibacterium</taxon>
    </lineage>
</organism>
<dbReference type="Proteomes" id="UP000290253">
    <property type="component" value="Unassembled WGS sequence"/>
</dbReference>
<dbReference type="InterPro" id="IPR011322">
    <property type="entry name" value="N-reg_PII-like_a/b"/>
</dbReference>
<protein>
    <submittedName>
        <fullName evidence="1">DUF2007 domain-containing protein</fullName>
    </submittedName>
</protein>
<dbReference type="RefSeq" id="WP_129206977.1">
    <property type="nucleotide sequence ID" value="NZ_BMGU01000001.1"/>
</dbReference>
<name>A0A4Q1SIH2_9BACT</name>
<dbReference type="AlphaFoldDB" id="A0A4Q1SIH2"/>
<dbReference type="SUPFAM" id="SSF54913">
    <property type="entry name" value="GlnB-like"/>
    <property type="match status" value="1"/>
</dbReference>
<dbReference type="OrthoDB" id="8480302at2"/>
<gene>
    <name evidence="1" type="ORF">ESZ00_04585</name>
</gene>
<evidence type="ECO:0000313" key="1">
    <source>
        <dbReference type="EMBL" id="RXS97197.1"/>
    </source>
</evidence>
<keyword evidence="2" id="KW-1185">Reference proteome</keyword>